<accession>A0ABU2ED62</accession>
<proteinExistence type="predicted"/>
<dbReference type="RefSeq" id="WP_175897053.1">
    <property type="nucleotide sequence ID" value="NZ_CADFDQ010000031.1"/>
</dbReference>
<evidence type="ECO:0000313" key="2">
    <source>
        <dbReference type="Proteomes" id="UP001248067"/>
    </source>
</evidence>
<comment type="caution">
    <text evidence="1">The sequence shown here is derived from an EMBL/GenBank/DDBJ whole genome shotgun (WGS) entry which is preliminary data.</text>
</comment>
<keyword evidence="2" id="KW-1185">Reference proteome</keyword>
<dbReference type="Proteomes" id="UP001248067">
    <property type="component" value="Unassembled WGS sequence"/>
</dbReference>
<evidence type="ECO:0000313" key="1">
    <source>
        <dbReference type="EMBL" id="MDR8757813.1"/>
    </source>
</evidence>
<evidence type="ECO:0008006" key="3">
    <source>
        <dbReference type="Google" id="ProtNLM"/>
    </source>
</evidence>
<sequence length="78" mass="8245">MSNALNDAAVLAELLKSGADDLMLTTDQAAKLLGRSVAQLSADRKEVRGPAWVQPFGPNGVVHYRLGDLRAFLNAPAA</sequence>
<dbReference type="EMBL" id="VJSY01000071">
    <property type="protein sequence ID" value="MDR8757813.1"/>
    <property type="molecule type" value="Genomic_DNA"/>
</dbReference>
<name>A0ABU2ED62_9BURK</name>
<reference evidence="1 2" key="1">
    <citation type="submission" date="2019-06" db="EMBL/GenBank/DDBJ databases">
        <title>Evolution of Burkholderia multivorans in the lungs of Cystic Fibrosis patients.</title>
        <authorList>
            <person name="Moreira L.M."/>
        </authorList>
    </citation>
    <scope>NUCLEOTIDE SEQUENCE [LARGE SCALE GENOMIC DNA]</scope>
    <source>
        <strain evidence="1 2">VC13239</strain>
    </source>
</reference>
<protein>
    <recommendedName>
        <fullName evidence="3">Helix-turn-helix domain-containing protein</fullName>
    </recommendedName>
</protein>
<organism evidence="1 2">
    <name type="scientific">Burkholderia pseudomultivorans</name>
    <dbReference type="NCBI Taxonomy" id="1207504"/>
    <lineage>
        <taxon>Bacteria</taxon>
        <taxon>Pseudomonadati</taxon>
        <taxon>Pseudomonadota</taxon>
        <taxon>Betaproteobacteria</taxon>
        <taxon>Burkholderiales</taxon>
        <taxon>Burkholderiaceae</taxon>
        <taxon>Burkholderia</taxon>
        <taxon>Burkholderia cepacia complex</taxon>
    </lineage>
</organism>
<gene>
    <name evidence="1" type="ORF">FEQ00_06273</name>
</gene>